<evidence type="ECO:0000256" key="1">
    <source>
        <dbReference type="ARBA" id="ARBA00004651"/>
    </source>
</evidence>
<feature type="transmembrane region" description="Helical" evidence="6">
    <location>
        <begin position="49"/>
        <end position="67"/>
    </location>
</feature>
<protein>
    <submittedName>
        <fullName evidence="7">Cytochrome c oxidase assembly factor CtaG</fullName>
    </submittedName>
</protein>
<proteinExistence type="predicted"/>
<feature type="transmembrane region" description="Helical" evidence="6">
    <location>
        <begin position="12"/>
        <end position="29"/>
    </location>
</feature>
<gene>
    <name evidence="7" type="primary">ctaG</name>
    <name evidence="7" type="ORF">ACFPRA_06655</name>
</gene>
<accession>A0ABW0THV4</accession>
<dbReference type="EMBL" id="JBHSNO010000005">
    <property type="protein sequence ID" value="MFC5588558.1"/>
    <property type="molecule type" value="Genomic_DNA"/>
</dbReference>
<feature type="transmembrane region" description="Helical" evidence="6">
    <location>
        <begin position="149"/>
        <end position="170"/>
    </location>
</feature>
<evidence type="ECO:0000256" key="6">
    <source>
        <dbReference type="SAM" id="Phobius"/>
    </source>
</evidence>
<dbReference type="NCBIfam" id="TIGR02737">
    <property type="entry name" value="caa3_CtaG"/>
    <property type="match status" value="1"/>
</dbReference>
<feature type="transmembrane region" description="Helical" evidence="6">
    <location>
        <begin position="182"/>
        <end position="206"/>
    </location>
</feature>
<name>A0ABW0THV4_9BACL</name>
<evidence type="ECO:0000256" key="5">
    <source>
        <dbReference type="ARBA" id="ARBA00023136"/>
    </source>
</evidence>
<dbReference type="Proteomes" id="UP001596109">
    <property type="component" value="Unassembled WGS sequence"/>
</dbReference>
<dbReference type="Pfam" id="PF09678">
    <property type="entry name" value="Caa3_CtaG"/>
    <property type="match status" value="1"/>
</dbReference>
<keyword evidence="2" id="KW-1003">Cell membrane</keyword>
<evidence type="ECO:0000256" key="4">
    <source>
        <dbReference type="ARBA" id="ARBA00022989"/>
    </source>
</evidence>
<dbReference type="RefSeq" id="WP_381431950.1">
    <property type="nucleotide sequence ID" value="NZ_JBHSNO010000005.1"/>
</dbReference>
<feature type="transmembrane region" description="Helical" evidence="6">
    <location>
        <begin position="73"/>
        <end position="97"/>
    </location>
</feature>
<dbReference type="InterPro" id="IPR014108">
    <property type="entry name" value="Caa3-assmbl_CtaG"/>
</dbReference>
<comment type="subcellular location">
    <subcellularLocation>
        <location evidence="1">Cell membrane</location>
        <topology evidence="1">Multi-pass membrane protein</topology>
    </subcellularLocation>
</comment>
<keyword evidence="8" id="KW-1185">Reference proteome</keyword>
<evidence type="ECO:0000313" key="8">
    <source>
        <dbReference type="Proteomes" id="UP001596109"/>
    </source>
</evidence>
<comment type="caution">
    <text evidence="7">The sequence shown here is derived from an EMBL/GenBank/DDBJ whole genome shotgun (WGS) entry which is preliminary data.</text>
</comment>
<evidence type="ECO:0000313" key="7">
    <source>
        <dbReference type="EMBL" id="MFC5588558.1"/>
    </source>
</evidence>
<reference evidence="8" key="1">
    <citation type="journal article" date="2019" name="Int. J. Syst. Evol. Microbiol.">
        <title>The Global Catalogue of Microorganisms (GCM) 10K type strain sequencing project: providing services to taxonomists for standard genome sequencing and annotation.</title>
        <authorList>
            <consortium name="The Broad Institute Genomics Platform"/>
            <consortium name="The Broad Institute Genome Sequencing Center for Infectious Disease"/>
            <person name="Wu L."/>
            <person name="Ma J."/>
        </authorList>
    </citation>
    <scope>NUCLEOTIDE SEQUENCE [LARGE SCALE GENOMIC DNA]</scope>
    <source>
        <strain evidence="8">CGMCC 4.1434</strain>
    </source>
</reference>
<feature type="transmembrane region" description="Helical" evidence="6">
    <location>
        <begin position="117"/>
        <end position="137"/>
    </location>
</feature>
<evidence type="ECO:0000256" key="2">
    <source>
        <dbReference type="ARBA" id="ARBA00022475"/>
    </source>
</evidence>
<evidence type="ECO:0000256" key="3">
    <source>
        <dbReference type="ARBA" id="ARBA00022692"/>
    </source>
</evidence>
<keyword evidence="5 6" id="KW-0472">Membrane</keyword>
<feature type="transmembrane region" description="Helical" evidence="6">
    <location>
        <begin position="218"/>
        <end position="240"/>
    </location>
</feature>
<organism evidence="7 8">
    <name type="scientific">Sporosarcina soli</name>
    <dbReference type="NCBI Taxonomy" id="334736"/>
    <lineage>
        <taxon>Bacteria</taxon>
        <taxon>Bacillati</taxon>
        <taxon>Bacillota</taxon>
        <taxon>Bacilli</taxon>
        <taxon>Bacillales</taxon>
        <taxon>Caryophanaceae</taxon>
        <taxon>Sporosarcina</taxon>
    </lineage>
</organism>
<sequence>MPLSIFGFRALWSPWFFLTLVLIAVLYFLLTVKWRDRIEGAVPATRKEIIYFSTAMLLLYIVKGSPVDLLGHILFYVHMIQMAVLLFLIAPLFIMGIPNWMWQKVLDTKIIGGIFRVLTKPILSIIVFALLFSMYHYPLVLDEIKLSLVYHSIFTITLFLSAIFYWWSLVNKMPNQKKVHSLMKIGLMILSTILITPACALIIFNPDPMYMTYANGEAWLQAMALCVPAGMLSGLSGLAISGPELFSNMSTIYDQQLGGIIMKIVQEIIYIVFLGKFFITWYRNERDNADEITEKALLERQRLTMYNQPNR</sequence>
<dbReference type="InterPro" id="IPR019108">
    <property type="entry name" value="Caa3_assmbl_CtaG-rel"/>
</dbReference>
<keyword evidence="4 6" id="KW-1133">Transmembrane helix</keyword>
<keyword evidence="3 6" id="KW-0812">Transmembrane</keyword>